<dbReference type="AlphaFoldDB" id="A0A9Q3BNT4"/>
<keyword evidence="3" id="KW-1003">Cell membrane</keyword>
<dbReference type="Proteomes" id="UP000765509">
    <property type="component" value="Unassembled WGS sequence"/>
</dbReference>
<reference evidence="9" key="1">
    <citation type="submission" date="2021-03" db="EMBL/GenBank/DDBJ databases">
        <title>Draft genome sequence of rust myrtle Austropuccinia psidii MF-1, a brazilian biotype.</title>
        <authorList>
            <person name="Quecine M.C."/>
            <person name="Pachon D.M.R."/>
            <person name="Bonatelli M.L."/>
            <person name="Correr F.H."/>
            <person name="Franceschini L.M."/>
            <person name="Leite T.F."/>
            <person name="Margarido G.R.A."/>
            <person name="Almeida C.A."/>
            <person name="Ferrarezi J.A."/>
            <person name="Labate C.A."/>
        </authorList>
    </citation>
    <scope>NUCLEOTIDE SEQUENCE</scope>
    <source>
        <strain evidence="9">MF-1</strain>
    </source>
</reference>
<accession>A0A9Q3BNT4</accession>
<feature type="transmembrane region" description="Helical" evidence="7">
    <location>
        <begin position="20"/>
        <end position="43"/>
    </location>
</feature>
<dbReference type="EMBL" id="AVOT02001945">
    <property type="protein sequence ID" value="MBW0468694.1"/>
    <property type="molecule type" value="Genomic_DNA"/>
</dbReference>
<name>A0A9Q3BNT4_9BASI</name>
<feature type="transmembrane region" description="Helical" evidence="7">
    <location>
        <begin position="159"/>
        <end position="181"/>
    </location>
</feature>
<gene>
    <name evidence="9" type="ORF">O181_008409</name>
</gene>
<sequence>MSGVSMLNPLPAAGRSIDGFSIFGLVIVLLSLVPLLFPIKISLGSLLTRLLRKVAIHARLIPEPFDPSTNNRQIATPWHVLLDLTSSPPLGVLVLLVTTTIDGKVVRAGIVGEGDSKPYDVLVLFICLAYIATALDSTGALRSLAFFVSNHSSGSGLQLYLALYCFFFVFGIIFGNDPIILSGTAFLTYFLKNCGVSDPTAWIFMEFIASNVASAVLVSSNPTNVLLAQAFDLNFLAGFTKYTILPSLSSAIIGFFLLYIIFKTFSVPDTHVSSSPPPHIDDASNFAPHNPSHANLSLNASSKFHRKIFSAFKWIPRANYIPDRLHQPKVPPWSALVDPQGAFFHGILMVATLITLVGTSFLKSVSVWQVTLPAGVLALVRDIVCDIRSQSQKVSSSEAHGLHNFDHNATLQVQETSVAVPHFIPNSKHVEQKDIKSLDDEPPLVTEPRCPVPSHTASRTPQVFHQNTSTQLTTGFNTQTFNSSARSSEKRNLATLTHSVTRHFPTTSRTLKNLPLPLLPFAVSMFILISSLGHLGWVRVFARWLARWCTTPARTVYSVGFLGSMILCPFFGTNIGATILLVNIISDDSFRFSQNVIQEPKILQCAVFAAAMASNIGAFSLTVPSSLAGLLWRDILKRKEIVVRNRAFLGWNLIPVLFLSSVSFTIVLVEILYIFES</sequence>
<evidence type="ECO:0000256" key="7">
    <source>
        <dbReference type="SAM" id="Phobius"/>
    </source>
</evidence>
<feature type="transmembrane region" description="Helical" evidence="7">
    <location>
        <begin position="606"/>
        <end position="632"/>
    </location>
</feature>
<evidence type="ECO:0000256" key="6">
    <source>
        <dbReference type="ARBA" id="ARBA00023136"/>
    </source>
</evidence>
<dbReference type="InterPro" id="IPR004680">
    <property type="entry name" value="Cit_transptr-like_dom"/>
</dbReference>
<feature type="transmembrane region" description="Helical" evidence="7">
    <location>
        <begin position="121"/>
        <end position="147"/>
    </location>
</feature>
<keyword evidence="6 7" id="KW-0472">Membrane</keyword>
<dbReference type="Pfam" id="PF03600">
    <property type="entry name" value="CitMHS"/>
    <property type="match status" value="1"/>
</dbReference>
<feature type="transmembrane region" description="Helical" evidence="7">
    <location>
        <begin position="342"/>
        <end position="362"/>
    </location>
</feature>
<keyword evidence="4 7" id="KW-0812">Transmembrane</keyword>
<comment type="caution">
    <text evidence="9">The sequence shown here is derived from an EMBL/GenBank/DDBJ whole genome shotgun (WGS) entry which is preliminary data.</text>
</comment>
<feature type="transmembrane region" description="Helical" evidence="7">
    <location>
        <begin position="242"/>
        <end position="262"/>
    </location>
</feature>
<dbReference type="PANTHER" id="PTHR43302:SF5">
    <property type="entry name" value="TRANSPORTER ARSB-RELATED"/>
    <property type="match status" value="1"/>
</dbReference>
<evidence type="ECO:0000256" key="4">
    <source>
        <dbReference type="ARBA" id="ARBA00022692"/>
    </source>
</evidence>
<evidence type="ECO:0000259" key="8">
    <source>
        <dbReference type="Pfam" id="PF03600"/>
    </source>
</evidence>
<keyword evidence="10" id="KW-1185">Reference proteome</keyword>
<comment type="subcellular location">
    <subcellularLocation>
        <location evidence="1">Cell membrane</location>
        <topology evidence="1">Multi-pass membrane protein</topology>
    </subcellularLocation>
</comment>
<organism evidence="9 10">
    <name type="scientific">Austropuccinia psidii MF-1</name>
    <dbReference type="NCBI Taxonomy" id="1389203"/>
    <lineage>
        <taxon>Eukaryota</taxon>
        <taxon>Fungi</taxon>
        <taxon>Dikarya</taxon>
        <taxon>Basidiomycota</taxon>
        <taxon>Pucciniomycotina</taxon>
        <taxon>Pucciniomycetes</taxon>
        <taxon>Pucciniales</taxon>
        <taxon>Sphaerophragmiaceae</taxon>
        <taxon>Austropuccinia</taxon>
    </lineage>
</organism>
<evidence type="ECO:0000256" key="1">
    <source>
        <dbReference type="ARBA" id="ARBA00004651"/>
    </source>
</evidence>
<feature type="transmembrane region" description="Helical" evidence="7">
    <location>
        <begin position="557"/>
        <end position="585"/>
    </location>
</feature>
<evidence type="ECO:0000256" key="5">
    <source>
        <dbReference type="ARBA" id="ARBA00022989"/>
    </source>
</evidence>
<dbReference type="PANTHER" id="PTHR43302">
    <property type="entry name" value="TRANSPORTER ARSB-RELATED"/>
    <property type="match status" value="1"/>
</dbReference>
<keyword evidence="2" id="KW-0813">Transport</keyword>
<protein>
    <recommendedName>
        <fullName evidence="8">Citrate transporter-like domain-containing protein</fullName>
    </recommendedName>
</protein>
<keyword evidence="5 7" id="KW-1133">Transmembrane helix</keyword>
<dbReference type="GO" id="GO:0055085">
    <property type="term" value="P:transmembrane transport"/>
    <property type="evidence" value="ECO:0007669"/>
    <property type="project" value="InterPro"/>
</dbReference>
<evidence type="ECO:0000313" key="10">
    <source>
        <dbReference type="Proteomes" id="UP000765509"/>
    </source>
</evidence>
<feature type="domain" description="Citrate transporter-like" evidence="8">
    <location>
        <begin position="96"/>
        <end position="585"/>
    </location>
</feature>
<evidence type="ECO:0000256" key="3">
    <source>
        <dbReference type="ARBA" id="ARBA00022475"/>
    </source>
</evidence>
<proteinExistence type="predicted"/>
<dbReference type="GO" id="GO:0005886">
    <property type="term" value="C:plasma membrane"/>
    <property type="evidence" value="ECO:0007669"/>
    <property type="project" value="UniProtKB-SubCell"/>
</dbReference>
<dbReference type="OrthoDB" id="442352at2759"/>
<evidence type="ECO:0000313" key="9">
    <source>
        <dbReference type="EMBL" id="MBW0468694.1"/>
    </source>
</evidence>
<feature type="transmembrane region" description="Helical" evidence="7">
    <location>
        <begin position="80"/>
        <end position="101"/>
    </location>
</feature>
<feature type="transmembrane region" description="Helical" evidence="7">
    <location>
        <begin position="518"/>
        <end position="537"/>
    </location>
</feature>
<evidence type="ECO:0000256" key="2">
    <source>
        <dbReference type="ARBA" id="ARBA00022448"/>
    </source>
</evidence>
<feature type="transmembrane region" description="Helical" evidence="7">
    <location>
        <begin position="652"/>
        <end position="675"/>
    </location>
</feature>